<feature type="compositionally biased region" description="Polar residues" evidence="5">
    <location>
        <begin position="425"/>
        <end position="438"/>
    </location>
</feature>
<dbReference type="InterPro" id="IPR003953">
    <property type="entry name" value="FAD-dep_OxRdtase_2_FAD-bd"/>
</dbReference>
<dbReference type="InterPro" id="IPR027477">
    <property type="entry name" value="Succ_DH/fumarate_Rdtase_cat_sf"/>
</dbReference>
<dbReference type="SUPFAM" id="SSF51905">
    <property type="entry name" value="FAD/NAD(P)-binding domain"/>
    <property type="match status" value="1"/>
</dbReference>
<proteinExistence type="predicted"/>
<dbReference type="InterPro" id="IPR036188">
    <property type="entry name" value="FAD/NAD-bd_sf"/>
</dbReference>
<accession>A0AA38Y109</accession>
<evidence type="ECO:0000256" key="4">
    <source>
        <dbReference type="ARBA" id="ARBA00023002"/>
    </source>
</evidence>
<feature type="region of interest" description="Disordered" evidence="5">
    <location>
        <begin position="417"/>
        <end position="438"/>
    </location>
</feature>
<organism evidence="7 8">
    <name type="scientific">Knufia peltigerae</name>
    <dbReference type="NCBI Taxonomy" id="1002370"/>
    <lineage>
        <taxon>Eukaryota</taxon>
        <taxon>Fungi</taxon>
        <taxon>Dikarya</taxon>
        <taxon>Ascomycota</taxon>
        <taxon>Pezizomycotina</taxon>
        <taxon>Eurotiomycetes</taxon>
        <taxon>Chaetothyriomycetidae</taxon>
        <taxon>Chaetothyriales</taxon>
        <taxon>Trichomeriaceae</taxon>
        <taxon>Knufia</taxon>
    </lineage>
</organism>
<dbReference type="GO" id="GO:0016491">
    <property type="term" value="F:oxidoreductase activity"/>
    <property type="evidence" value="ECO:0007669"/>
    <property type="project" value="UniProtKB-KW"/>
</dbReference>
<feature type="domain" description="FAD-dependent oxidoreductase 2 FAD-binding" evidence="6">
    <location>
        <begin position="30"/>
        <end position="500"/>
    </location>
</feature>
<dbReference type="Gene3D" id="3.50.50.60">
    <property type="entry name" value="FAD/NAD(P)-binding domain"/>
    <property type="match status" value="1"/>
</dbReference>
<dbReference type="AlphaFoldDB" id="A0AA38Y109"/>
<sequence length="527" mass="57521">MVSEGSSRTDADESIQIQSVQRQTMEYHTDVVVVGGGNTACCAALAAYEAGARVVMLEAAPKHQRGGNSRFAGTAWRFPHDGKEHLKPLISERSLREDWDLCDIGPYTAEHFSEDMMKKSGGRHDQDEIDTIVKHGYDTVKWMADHGVPFILPLNMFVKRDTTKGPGVVNLNPGVPVINRDNGRGLTDAMWSAVEQVAAIRVYYDSPAHELITQGDKVVGVQVRQSNGIAKFYGRVILACGGFEANPRMRRQYLGEGMDLSVVRGTRFNTGVMLERAIAAGAQAQGHWGGYHCAPLDVNTPKVGNFDVLDAWERYSFPYCIMVNKLGQRFVDEGEDEPSLTYSKMGAAIARQPDGKAFQIFDQKVLHLLEPRYKTHAAAIEADSIEGLASKLDLNPRALRATVDGYNAATAKNTKTFDPFKNDGLGTNPSLSPPKSNWAQPLDEPPFVAYAVTTGITFTFGGIKTDQKARVLTNEERVMSGLYAVGEITGGFYFGYAAGASLIRSSVLAKIAGEEAARECRSGKAKL</sequence>
<comment type="caution">
    <text evidence="7">The sequence shown here is derived from an EMBL/GenBank/DDBJ whole genome shotgun (WGS) entry which is preliminary data.</text>
</comment>
<keyword evidence="8" id="KW-1185">Reference proteome</keyword>
<keyword evidence="3" id="KW-0274">FAD</keyword>
<name>A0AA38Y109_9EURO</name>
<evidence type="ECO:0000256" key="5">
    <source>
        <dbReference type="SAM" id="MobiDB-lite"/>
    </source>
</evidence>
<comment type="cofactor">
    <cofactor evidence="1">
        <name>FAD</name>
        <dbReference type="ChEBI" id="CHEBI:57692"/>
    </cofactor>
</comment>
<keyword evidence="4" id="KW-0560">Oxidoreductase</keyword>
<keyword evidence="2" id="KW-0285">Flavoprotein</keyword>
<dbReference type="Gene3D" id="3.90.700.10">
    <property type="entry name" value="Succinate dehydrogenase/fumarate reductase flavoprotein, catalytic domain"/>
    <property type="match status" value="1"/>
</dbReference>
<dbReference type="SUPFAM" id="SSF56425">
    <property type="entry name" value="Succinate dehydrogenase/fumarate reductase flavoprotein, catalytic domain"/>
    <property type="match status" value="1"/>
</dbReference>
<dbReference type="PANTHER" id="PTHR43400">
    <property type="entry name" value="FUMARATE REDUCTASE"/>
    <property type="match status" value="1"/>
</dbReference>
<dbReference type="EMBL" id="JAPDRN010000055">
    <property type="protein sequence ID" value="KAJ9632591.1"/>
    <property type="molecule type" value="Genomic_DNA"/>
</dbReference>
<dbReference type="InterPro" id="IPR050315">
    <property type="entry name" value="FAD-oxidoreductase_2"/>
</dbReference>
<evidence type="ECO:0000313" key="8">
    <source>
        <dbReference type="Proteomes" id="UP001172681"/>
    </source>
</evidence>
<dbReference type="Pfam" id="PF00890">
    <property type="entry name" value="FAD_binding_2"/>
    <property type="match status" value="1"/>
</dbReference>
<dbReference type="NCBIfam" id="NF006130">
    <property type="entry name" value="PRK08274.1"/>
    <property type="match status" value="1"/>
</dbReference>
<dbReference type="PANTHER" id="PTHR43400:SF7">
    <property type="entry name" value="FAD-DEPENDENT OXIDOREDUCTASE 2 FAD BINDING DOMAIN-CONTAINING PROTEIN"/>
    <property type="match status" value="1"/>
</dbReference>
<evidence type="ECO:0000256" key="3">
    <source>
        <dbReference type="ARBA" id="ARBA00022827"/>
    </source>
</evidence>
<protein>
    <recommendedName>
        <fullName evidence="6">FAD-dependent oxidoreductase 2 FAD-binding domain-containing protein</fullName>
    </recommendedName>
</protein>
<evidence type="ECO:0000256" key="2">
    <source>
        <dbReference type="ARBA" id="ARBA00022630"/>
    </source>
</evidence>
<evidence type="ECO:0000256" key="1">
    <source>
        <dbReference type="ARBA" id="ARBA00001974"/>
    </source>
</evidence>
<evidence type="ECO:0000313" key="7">
    <source>
        <dbReference type="EMBL" id="KAJ9632591.1"/>
    </source>
</evidence>
<gene>
    <name evidence="7" type="ORF">H2204_007895</name>
</gene>
<evidence type="ECO:0000259" key="6">
    <source>
        <dbReference type="Pfam" id="PF00890"/>
    </source>
</evidence>
<reference evidence="7" key="1">
    <citation type="submission" date="2022-10" db="EMBL/GenBank/DDBJ databases">
        <title>Culturing micro-colonial fungi from biological soil crusts in the Mojave desert and describing Neophaeococcomyces mojavensis, and introducing the new genera and species Taxawa tesnikishii.</title>
        <authorList>
            <person name="Kurbessoian T."/>
            <person name="Stajich J.E."/>
        </authorList>
    </citation>
    <scope>NUCLEOTIDE SEQUENCE</scope>
    <source>
        <strain evidence="7">TK_35</strain>
    </source>
</reference>
<dbReference type="Proteomes" id="UP001172681">
    <property type="component" value="Unassembled WGS sequence"/>
</dbReference>